<organism evidence="2 3">
    <name type="scientific">Coniochaeta ligniaria NRRL 30616</name>
    <dbReference type="NCBI Taxonomy" id="1408157"/>
    <lineage>
        <taxon>Eukaryota</taxon>
        <taxon>Fungi</taxon>
        <taxon>Dikarya</taxon>
        <taxon>Ascomycota</taxon>
        <taxon>Pezizomycotina</taxon>
        <taxon>Sordariomycetes</taxon>
        <taxon>Sordariomycetidae</taxon>
        <taxon>Coniochaetales</taxon>
        <taxon>Coniochaetaceae</taxon>
        <taxon>Coniochaeta</taxon>
    </lineage>
</organism>
<reference evidence="2 3" key="1">
    <citation type="submission" date="2016-10" db="EMBL/GenBank/DDBJ databases">
        <title>Draft genome sequence of Coniochaeta ligniaria NRRL30616, a lignocellulolytic fungus for bioabatement of inhibitors in plant biomass hydrolysates.</title>
        <authorList>
            <consortium name="DOE Joint Genome Institute"/>
            <person name="Jimenez D.J."/>
            <person name="Hector R.E."/>
            <person name="Riley R."/>
            <person name="Sun H."/>
            <person name="Grigoriev I.V."/>
            <person name="Van Elsas J.D."/>
            <person name="Nichols N.N."/>
        </authorList>
    </citation>
    <scope>NUCLEOTIDE SEQUENCE [LARGE SCALE GENOMIC DNA]</scope>
    <source>
        <strain evidence="2 3">NRRL 30616</strain>
    </source>
</reference>
<feature type="region of interest" description="Disordered" evidence="1">
    <location>
        <begin position="74"/>
        <end position="106"/>
    </location>
</feature>
<feature type="compositionally biased region" description="Basic and acidic residues" evidence="1">
    <location>
        <begin position="77"/>
        <end position="87"/>
    </location>
</feature>
<proteinExistence type="predicted"/>
<gene>
    <name evidence="2" type="ORF">CONLIGDRAFT_649065</name>
</gene>
<name>A0A1J7IA53_9PEZI</name>
<sequence>MSMSGQQTLWPLHHLEPALPTAGPHVSLQRTPILPMQMPLFSQPPLQVGDLCRINIPKVNKACQASRIQHFGVQDTHTNKHDHRGDTDCSSTTSTPLPRPRLPFHDLGGYNERGIEITLQQRYKVQQSDLLPPPSIATSLNIYLAGHHIRSSYNTPRGPP</sequence>
<keyword evidence="3" id="KW-1185">Reference proteome</keyword>
<protein>
    <submittedName>
        <fullName evidence="2">Uncharacterized protein</fullName>
    </submittedName>
</protein>
<accession>A0A1J7IA53</accession>
<dbReference type="AlphaFoldDB" id="A0A1J7IA53"/>
<dbReference type="Proteomes" id="UP000182658">
    <property type="component" value="Unassembled WGS sequence"/>
</dbReference>
<evidence type="ECO:0000313" key="3">
    <source>
        <dbReference type="Proteomes" id="UP000182658"/>
    </source>
</evidence>
<evidence type="ECO:0000313" key="2">
    <source>
        <dbReference type="EMBL" id="OIW24334.1"/>
    </source>
</evidence>
<dbReference type="EMBL" id="KV875104">
    <property type="protein sequence ID" value="OIW24334.1"/>
    <property type="molecule type" value="Genomic_DNA"/>
</dbReference>
<dbReference type="InParanoid" id="A0A1J7IA53"/>
<evidence type="ECO:0000256" key="1">
    <source>
        <dbReference type="SAM" id="MobiDB-lite"/>
    </source>
</evidence>